<organism evidence="1 2">
    <name type="scientific">Trypanosoma cruzi Dm28c</name>
    <dbReference type="NCBI Taxonomy" id="1416333"/>
    <lineage>
        <taxon>Eukaryota</taxon>
        <taxon>Discoba</taxon>
        <taxon>Euglenozoa</taxon>
        <taxon>Kinetoplastea</taxon>
        <taxon>Metakinetoplastina</taxon>
        <taxon>Trypanosomatida</taxon>
        <taxon>Trypanosomatidae</taxon>
        <taxon>Trypanosoma</taxon>
        <taxon>Schizotrypanum</taxon>
    </lineage>
</organism>
<protein>
    <submittedName>
        <fullName evidence="1">Uncharacterized protein</fullName>
    </submittedName>
</protein>
<dbReference type="VEuPathDB" id="TriTrypDB:TCDM_05252"/>
<dbReference type="EMBL" id="AYLP01000050">
    <property type="protein sequence ID" value="ESS66134.1"/>
    <property type="molecule type" value="Genomic_DNA"/>
</dbReference>
<name>V5BEH4_TRYCR</name>
<proteinExistence type="predicted"/>
<dbReference type="AlphaFoldDB" id="V5BEH4"/>
<dbReference type="Proteomes" id="UP000017861">
    <property type="component" value="Unassembled WGS sequence"/>
</dbReference>
<reference evidence="1 2" key="1">
    <citation type="journal article" date="2014" name="Genome Announc.">
        <title>Trypanosoma cruzi Clone Dm28c Draft Genome Sequence.</title>
        <authorList>
            <person name="Grisard E.C."/>
            <person name="Teixeira S.M."/>
            <person name="de Almeida L.G."/>
            <person name="Stoco P.H."/>
            <person name="Gerber A.L."/>
            <person name="Talavera-Lopez C."/>
            <person name="Lima O.C."/>
            <person name="Andersson B."/>
            <person name="de Vasconcelos A.T."/>
        </authorList>
    </citation>
    <scope>NUCLEOTIDE SEQUENCE [LARGE SCALE GENOMIC DNA]</scope>
    <source>
        <strain evidence="1 2">Dm28c</strain>
    </source>
</reference>
<evidence type="ECO:0000313" key="2">
    <source>
        <dbReference type="Proteomes" id="UP000017861"/>
    </source>
</evidence>
<evidence type="ECO:0000313" key="1">
    <source>
        <dbReference type="EMBL" id="ESS66134.1"/>
    </source>
</evidence>
<gene>
    <name evidence="1" type="ORF">TCDM_05252</name>
</gene>
<comment type="caution">
    <text evidence="1">The sequence shown here is derived from an EMBL/GenBank/DDBJ whole genome shotgun (WGS) entry which is preliminary data.</text>
</comment>
<accession>V5BEH4</accession>
<sequence length="172" mass="18506">MLTNSLSVAPTPGPMLNTVSSKTQNDSLRFANSVNGVNWQDSNKHFNRDSCMNLMDMPQHPARGAPLLRYRVKGTSLLRFRPPSSAVAATNCNLCSAESASFQCYPDFPTLVTPGTNSMTPIEPNAFGGAPMGFAPLPLPPPPPVFSSISSIDTRFQTNVSSQKKKMFPGSV</sequence>